<evidence type="ECO:0000256" key="5">
    <source>
        <dbReference type="ARBA" id="ARBA00022898"/>
    </source>
</evidence>
<dbReference type="Proteomes" id="UP001595733">
    <property type="component" value="Unassembled WGS sequence"/>
</dbReference>
<dbReference type="Pfam" id="PF00155">
    <property type="entry name" value="Aminotran_1_2"/>
    <property type="match status" value="1"/>
</dbReference>
<dbReference type="CDD" id="cd00609">
    <property type="entry name" value="AAT_like"/>
    <property type="match status" value="1"/>
</dbReference>
<gene>
    <name evidence="8" type="ORF">ACFO0S_08970</name>
</gene>
<comment type="cofactor">
    <cofactor evidence="1 6">
        <name>pyridoxal 5'-phosphate</name>
        <dbReference type="ChEBI" id="CHEBI:597326"/>
    </cofactor>
</comment>
<dbReference type="EMBL" id="JBHSEF010000022">
    <property type="protein sequence ID" value="MFC4355176.1"/>
    <property type="molecule type" value="Genomic_DNA"/>
</dbReference>
<dbReference type="PROSITE" id="PS00105">
    <property type="entry name" value="AA_TRANSFER_CLASS_1"/>
    <property type="match status" value="1"/>
</dbReference>
<organism evidence="8 9">
    <name type="scientific">Chryseomicrobium palamuruense</name>
    <dbReference type="NCBI Taxonomy" id="682973"/>
    <lineage>
        <taxon>Bacteria</taxon>
        <taxon>Bacillati</taxon>
        <taxon>Bacillota</taxon>
        <taxon>Bacilli</taxon>
        <taxon>Bacillales</taxon>
        <taxon>Caryophanaceae</taxon>
        <taxon>Chryseomicrobium</taxon>
    </lineage>
</organism>
<evidence type="ECO:0000313" key="8">
    <source>
        <dbReference type="EMBL" id="MFC4355176.1"/>
    </source>
</evidence>
<comment type="similarity">
    <text evidence="2 6">Belongs to the class-I pyridoxal-phosphate-dependent aminotransferase family.</text>
</comment>
<feature type="domain" description="Aminotransferase class I/classII large" evidence="7">
    <location>
        <begin position="29"/>
        <end position="370"/>
    </location>
</feature>
<evidence type="ECO:0000313" key="9">
    <source>
        <dbReference type="Proteomes" id="UP001595733"/>
    </source>
</evidence>
<keyword evidence="3 6" id="KW-0032">Aminotransferase</keyword>
<dbReference type="InterPro" id="IPR015421">
    <property type="entry name" value="PyrdxlP-dep_Trfase_major"/>
</dbReference>
<dbReference type="EC" id="2.6.1.-" evidence="6"/>
<protein>
    <recommendedName>
        <fullName evidence="6">Aminotransferase</fullName>
        <ecNumber evidence="6">2.6.1.-</ecNumber>
    </recommendedName>
</protein>
<evidence type="ECO:0000256" key="6">
    <source>
        <dbReference type="RuleBase" id="RU000481"/>
    </source>
</evidence>
<dbReference type="PANTHER" id="PTHR46383">
    <property type="entry name" value="ASPARTATE AMINOTRANSFERASE"/>
    <property type="match status" value="1"/>
</dbReference>
<dbReference type="InterPro" id="IPR015422">
    <property type="entry name" value="PyrdxlP-dep_Trfase_small"/>
</dbReference>
<evidence type="ECO:0000256" key="1">
    <source>
        <dbReference type="ARBA" id="ARBA00001933"/>
    </source>
</evidence>
<accession>A0ABV8UV34</accession>
<dbReference type="SUPFAM" id="SSF53383">
    <property type="entry name" value="PLP-dependent transferases"/>
    <property type="match status" value="1"/>
</dbReference>
<keyword evidence="5" id="KW-0663">Pyridoxal phosphate</keyword>
<dbReference type="InterPro" id="IPR004839">
    <property type="entry name" value="Aminotransferase_I/II_large"/>
</dbReference>
<dbReference type="GO" id="GO:0008483">
    <property type="term" value="F:transaminase activity"/>
    <property type="evidence" value="ECO:0007669"/>
    <property type="project" value="UniProtKB-KW"/>
</dbReference>
<evidence type="ECO:0000256" key="3">
    <source>
        <dbReference type="ARBA" id="ARBA00022576"/>
    </source>
</evidence>
<keyword evidence="9" id="KW-1185">Reference proteome</keyword>
<dbReference type="PRINTS" id="PR00753">
    <property type="entry name" value="ACCSYNTHASE"/>
</dbReference>
<keyword evidence="4 6" id="KW-0808">Transferase</keyword>
<evidence type="ECO:0000259" key="7">
    <source>
        <dbReference type="Pfam" id="PF00155"/>
    </source>
</evidence>
<comment type="caution">
    <text evidence="8">The sequence shown here is derived from an EMBL/GenBank/DDBJ whole genome shotgun (WGS) entry which is preliminary data.</text>
</comment>
<evidence type="ECO:0000256" key="4">
    <source>
        <dbReference type="ARBA" id="ARBA00022679"/>
    </source>
</evidence>
<dbReference type="RefSeq" id="WP_378141553.1">
    <property type="nucleotide sequence ID" value="NZ_JBHSEF010000022.1"/>
</dbReference>
<dbReference type="InterPro" id="IPR004838">
    <property type="entry name" value="NHTrfase_class1_PyrdxlP-BS"/>
</dbReference>
<name>A0ABV8UV34_9BACL</name>
<proteinExistence type="inferred from homology"/>
<dbReference type="InterPro" id="IPR015424">
    <property type="entry name" value="PyrdxlP-dep_Trfase"/>
</dbReference>
<evidence type="ECO:0000256" key="2">
    <source>
        <dbReference type="ARBA" id="ARBA00007441"/>
    </source>
</evidence>
<reference evidence="9" key="1">
    <citation type="journal article" date="2019" name="Int. J. Syst. Evol. Microbiol.">
        <title>The Global Catalogue of Microorganisms (GCM) 10K type strain sequencing project: providing services to taxonomists for standard genome sequencing and annotation.</title>
        <authorList>
            <consortium name="The Broad Institute Genomics Platform"/>
            <consortium name="The Broad Institute Genome Sequencing Center for Infectious Disease"/>
            <person name="Wu L."/>
            <person name="Ma J."/>
        </authorList>
    </citation>
    <scope>NUCLEOTIDE SEQUENCE [LARGE SCALE GENOMIC DNA]</scope>
    <source>
        <strain evidence="9">CCUG 50353</strain>
    </source>
</reference>
<dbReference type="Gene3D" id="3.40.640.10">
    <property type="entry name" value="Type I PLP-dependent aspartate aminotransferase-like (Major domain)"/>
    <property type="match status" value="1"/>
</dbReference>
<sequence length="399" mass="44148">MSLSINPRSRQIKPPGIRQFSNQLIHYPDAVNLTVGQPDFPTPEAVKQAGIAAIQANQTGYSHNAGLPALREAASRFISQKFNATYDPIKEIIVTNGATEAIDSIFRTILEPGDEVIIPAPIYSGYEPLIELSGARVVYLDTSHTGLQPDAYSIEQAITPSTKAILFNNPSNPTGVTMDKQRIDEIVEVLKNKDLFILSDEIYSENVFDGQHVSFASYPEIRRQLFLIHGVSKSHSMTGWRIGFIFGDAEWIATITLLHAYNTICASVPAQHATIEALTGSIDAPLEMNKAYRVRRDFVYDRLLKLGMEVEKPQGAFYIFPSIRTYGLSSFDFATRLLQEGGVAVVPGSVFTPFGEGFIRISFAYSMEQLILGMDRLEAFTLNLQRETSPVISASNSKM</sequence>
<dbReference type="PANTHER" id="PTHR46383:SF4">
    <property type="entry name" value="AMINOTRANSFERASE"/>
    <property type="match status" value="1"/>
</dbReference>
<dbReference type="Gene3D" id="3.90.1150.10">
    <property type="entry name" value="Aspartate Aminotransferase, domain 1"/>
    <property type="match status" value="1"/>
</dbReference>
<dbReference type="InterPro" id="IPR050596">
    <property type="entry name" value="AspAT/PAT-like"/>
</dbReference>